<dbReference type="Proteomes" id="UP000076152">
    <property type="component" value="Chromosome"/>
</dbReference>
<keyword evidence="1" id="KW-0175">Coiled coil</keyword>
<evidence type="ECO:0000256" key="1">
    <source>
        <dbReference type="SAM" id="Coils"/>
    </source>
</evidence>
<gene>
    <name evidence="2" type="ORF">IEC338SC_3056</name>
</gene>
<dbReference type="EMBL" id="CP015145">
    <property type="protein sequence ID" value="AMX20171.1"/>
    <property type="molecule type" value="Genomic_DNA"/>
</dbReference>
<protein>
    <submittedName>
        <fullName evidence="2">Uncharacterized protein</fullName>
    </submittedName>
</protein>
<evidence type="ECO:0000313" key="2">
    <source>
        <dbReference type="EMBL" id="AMX20171.1"/>
    </source>
</evidence>
<accession>A0AB33BDH7</accession>
<organism evidence="2 3">
    <name type="scientific">Acinetobacter pittii</name>
    <name type="common">Acinetobacter genomosp. 3</name>
    <dbReference type="NCBI Taxonomy" id="48296"/>
    <lineage>
        <taxon>Bacteria</taxon>
        <taxon>Pseudomonadati</taxon>
        <taxon>Pseudomonadota</taxon>
        <taxon>Gammaproteobacteria</taxon>
        <taxon>Moraxellales</taxon>
        <taxon>Moraxellaceae</taxon>
        <taxon>Acinetobacter</taxon>
        <taxon>Acinetobacter calcoaceticus/baumannii complex</taxon>
    </lineage>
</organism>
<proteinExistence type="predicted"/>
<dbReference type="RefSeq" id="WP_063099270.1">
    <property type="nucleotide sequence ID" value="NZ_CP015145.1"/>
</dbReference>
<name>A0AB33BDH7_ACIPI</name>
<sequence length="73" mass="8381">MNDYQMMLKEIEQKKAQLEQELMQLVSDKVNEWQSENNLPIKSIYIDLADVTSLGGNKKYIVSGASVDIDYKP</sequence>
<reference evidence="2 3" key="1">
    <citation type="submission" date="2016-04" db="EMBL/GenBank/DDBJ databases">
        <title>Complete genome sequencing of OXA-72 bearing Acinetobacter pittii strain IEC338SC.</title>
        <authorList>
            <person name="Brasiliense D.M."/>
            <person name="Lima K.V."/>
            <person name="Souza C.O."/>
            <person name="Dutra L.G."/>
            <person name="Mamizuka E.M."/>
            <person name="Perez-Chaparro P.J."/>
            <person name="McCulloch J.A."/>
        </authorList>
    </citation>
    <scope>NUCLEOTIDE SEQUENCE [LARGE SCALE GENOMIC DNA]</scope>
    <source>
        <strain evidence="2 3">IEC338SC</strain>
    </source>
</reference>
<evidence type="ECO:0000313" key="3">
    <source>
        <dbReference type="Proteomes" id="UP000076152"/>
    </source>
</evidence>
<feature type="coiled-coil region" evidence="1">
    <location>
        <begin position="1"/>
        <end position="28"/>
    </location>
</feature>
<dbReference type="AlphaFoldDB" id="A0AB33BDH7"/>